<keyword evidence="4" id="KW-1185">Reference proteome</keyword>
<dbReference type="EMBL" id="VYYT01000200">
    <property type="protein sequence ID" value="KAK2757497.1"/>
    <property type="molecule type" value="Genomic_DNA"/>
</dbReference>
<gene>
    <name evidence="3" type="ORF">CKAH01_05754</name>
</gene>
<sequence>MRAVTLITSLCAVIGVTAQKQNAVQDFNDGLTKAGLGASSQLDQQIAVEDKLAKCKAKGMGLCPPPGPSKDWTERHCWEGKSCVNSKCVKEVDQKPAKQTAPAKGMNAAYEVEARNPEPCADGASRSNKEPIVSPERSM</sequence>
<name>A0AAD9YFL3_COLKA</name>
<evidence type="ECO:0000313" key="4">
    <source>
        <dbReference type="Proteomes" id="UP001281614"/>
    </source>
</evidence>
<dbReference type="Proteomes" id="UP001281614">
    <property type="component" value="Unassembled WGS sequence"/>
</dbReference>
<feature type="signal peptide" evidence="2">
    <location>
        <begin position="1"/>
        <end position="18"/>
    </location>
</feature>
<organism evidence="3 4">
    <name type="scientific">Colletotrichum kahawae</name>
    <name type="common">Coffee berry disease fungus</name>
    <dbReference type="NCBI Taxonomy" id="34407"/>
    <lineage>
        <taxon>Eukaryota</taxon>
        <taxon>Fungi</taxon>
        <taxon>Dikarya</taxon>
        <taxon>Ascomycota</taxon>
        <taxon>Pezizomycotina</taxon>
        <taxon>Sordariomycetes</taxon>
        <taxon>Hypocreomycetidae</taxon>
        <taxon>Glomerellales</taxon>
        <taxon>Glomerellaceae</taxon>
        <taxon>Colletotrichum</taxon>
        <taxon>Colletotrichum gloeosporioides species complex</taxon>
    </lineage>
</organism>
<evidence type="ECO:0000256" key="1">
    <source>
        <dbReference type="SAM" id="MobiDB-lite"/>
    </source>
</evidence>
<keyword evidence="2" id="KW-0732">Signal</keyword>
<evidence type="ECO:0000256" key="2">
    <source>
        <dbReference type="SAM" id="SignalP"/>
    </source>
</evidence>
<evidence type="ECO:0000313" key="3">
    <source>
        <dbReference type="EMBL" id="KAK2757497.1"/>
    </source>
</evidence>
<feature type="chain" id="PRO_5042064438" evidence="2">
    <location>
        <begin position="19"/>
        <end position="139"/>
    </location>
</feature>
<comment type="caution">
    <text evidence="3">The sequence shown here is derived from an EMBL/GenBank/DDBJ whole genome shotgun (WGS) entry which is preliminary data.</text>
</comment>
<accession>A0AAD9YFL3</accession>
<proteinExistence type="predicted"/>
<protein>
    <submittedName>
        <fullName evidence="3">Uncharacterized protein</fullName>
    </submittedName>
</protein>
<reference evidence="3" key="1">
    <citation type="submission" date="2023-02" db="EMBL/GenBank/DDBJ databases">
        <title>Colletotrichum kahawae CIFC_Que2 genome sequencing and assembly.</title>
        <authorList>
            <person name="Baroncelli R."/>
        </authorList>
    </citation>
    <scope>NUCLEOTIDE SEQUENCE</scope>
    <source>
        <strain evidence="3">CIFC_Que2</strain>
    </source>
</reference>
<feature type="region of interest" description="Disordered" evidence="1">
    <location>
        <begin position="94"/>
        <end position="139"/>
    </location>
</feature>
<dbReference type="AlphaFoldDB" id="A0AAD9YFL3"/>